<feature type="domain" description="NusG-like N-terminal" evidence="3">
    <location>
        <begin position="9"/>
        <end position="106"/>
    </location>
</feature>
<evidence type="ECO:0000256" key="2">
    <source>
        <dbReference type="SAM" id="Phobius"/>
    </source>
</evidence>
<dbReference type="AlphaFoldDB" id="A0A1H4FZ34"/>
<organism evidence="4 5">
    <name type="scientific">Alistipes timonensis JC136</name>
    <dbReference type="NCBI Taxonomy" id="1033731"/>
    <lineage>
        <taxon>Bacteria</taxon>
        <taxon>Pseudomonadati</taxon>
        <taxon>Bacteroidota</taxon>
        <taxon>Bacteroidia</taxon>
        <taxon>Bacteroidales</taxon>
        <taxon>Rikenellaceae</taxon>
        <taxon>Alistipes</taxon>
    </lineage>
</organism>
<dbReference type="EMBL" id="FNRI01000014">
    <property type="protein sequence ID" value="SEB02341.1"/>
    <property type="molecule type" value="Genomic_DNA"/>
</dbReference>
<keyword evidence="5" id="KW-1185">Reference proteome</keyword>
<protein>
    <submittedName>
        <fullName evidence="4">Transcription antitermination factor NusG</fullName>
    </submittedName>
</protein>
<dbReference type="Pfam" id="PF02357">
    <property type="entry name" value="NusG"/>
    <property type="match status" value="1"/>
</dbReference>
<evidence type="ECO:0000313" key="5">
    <source>
        <dbReference type="Proteomes" id="UP000183253"/>
    </source>
</evidence>
<sequence>MATGTECIHWYGLKVFFNKVFEIETLLSADGVESYIPCEIVTVEVRGVRKQVRRTVIPSLMFFRATEEYAKDLQTTLRGRVMLYTYVNEKWKKVPSLISEYEMDMFRLVTSSGAAGLDYFGGDSIVYGIGDRVRVTGGVFKGAEGYIKRIKGRRRLIVSITGICAVATSFIPNCFLQKIEEVV</sequence>
<evidence type="ECO:0000256" key="1">
    <source>
        <dbReference type="ARBA" id="ARBA00023163"/>
    </source>
</evidence>
<dbReference type="RefSeq" id="WP_010261141.1">
    <property type="nucleotide sequence ID" value="NZ_CAEG01000008.1"/>
</dbReference>
<dbReference type="STRING" id="1033731.SAMN05444145_11415"/>
<keyword evidence="2" id="KW-0812">Transmembrane</keyword>
<feature type="transmembrane region" description="Helical" evidence="2">
    <location>
        <begin position="156"/>
        <end position="179"/>
    </location>
</feature>
<keyword evidence="2" id="KW-0472">Membrane</keyword>
<dbReference type="NCBIfam" id="NF033644">
    <property type="entry name" value="antiterm_UpxY"/>
    <property type="match status" value="1"/>
</dbReference>
<name>A0A1H4FZ34_9BACT</name>
<reference evidence="4 5" key="1">
    <citation type="submission" date="2016-10" db="EMBL/GenBank/DDBJ databases">
        <authorList>
            <person name="de Groot N.N."/>
        </authorList>
    </citation>
    <scope>NUCLEOTIDE SEQUENCE [LARGE SCALE GENOMIC DNA]</scope>
    <source>
        <strain evidence="4 5">DSM 25383</strain>
    </source>
</reference>
<dbReference type="Proteomes" id="UP000183253">
    <property type="component" value="Unassembled WGS sequence"/>
</dbReference>
<evidence type="ECO:0000259" key="3">
    <source>
        <dbReference type="Pfam" id="PF02357"/>
    </source>
</evidence>
<dbReference type="GO" id="GO:0006354">
    <property type="term" value="P:DNA-templated transcription elongation"/>
    <property type="evidence" value="ECO:0007669"/>
    <property type="project" value="InterPro"/>
</dbReference>
<dbReference type="SUPFAM" id="SSF82679">
    <property type="entry name" value="N-utilization substance G protein NusG, N-terminal domain"/>
    <property type="match status" value="1"/>
</dbReference>
<evidence type="ECO:0000313" key="4">
    <source>
        <dbReference type="EMBL" id="SEB02341.1"/>
    </source>
</evidence>
<gene>
    <name evidence="4" type="ORF">SAMN05444145_11415</name>
</gene>
<accession>A0A1H4FZ34</accession>
<dbReference type="OrthoDB" id="1491263at2"/>
<dbReference type="InterPro" id="IPR036735">
    <property type="entry name" value="NGN_dom_sf"/>
</dbReference>
<keyword evidence="2" id="KW-1133">Transmembrane helix</keyword>
<dbReference type="InterPro" id="IPR006645">
    <property type="entry name" value="NGN-like_dom"/>
</dbReference>
<dbReference type="Gene3D" id="3.30.70.940">
    <property type="entry name" value="NusG, N-terminal domain"/>
    <property type="match status" value="1"/>
</dbReference>
<dbReference type="CDD" id="cd09895">
    <property type="entry name" value="NGN_SP_UpxY"/>
    <property type="match status" value="1"/>
</dbReference>
<proteinExistence type="predicted"/>
<keyword evidence="1" id="KW-0804">Transcription</keyword>